<dbReference type="AlphaFoldDB" id="A0AAN6T420"/>
<sequence length="82" mass="9013">MEEAQKTQTTALTISIAYIVLCSLDVDEQVIRFTMVKQATSKAEGLSLERYTVTPTLGTREGSRNAAYIKSNHLPRLLAVAV</sequence>
<reference evidence="1" key="2">
    <citation type="submission" date="2023-05" db="EMBL/GenBank/DDBJ databases">
        <authorList>
            <consortium name="Lawrence Berkeley National Laboratory"/>
            <person name="Steindorff A."/>
            <person name="Hensen N."/>
            <person name="Bonometti L."/>
            <person name="Westerberg I."/>
            <person name="Brannstrom I.O."/>
            <person name="Guillou S."/>
            <person name="Cros-Aarteil S."/>
            <person name="Calhoun S."/>
            <person name="Haridas S."/>
            <person name="Kuo A."/>
            <person name="Mondo S."/>
            <person name="Pangilinan J."/>
            <person name="Riley R."/>
            <person name="Labutti K."/>
            <person name="Andreopoulos B."/>
            <person name="Lipzen A."/>
            <person name="Chen C."/>
            <person name="Yanf M."/>
            <person name="Daum C."/>
            <person name="Ng V."/>
            <person name="Clum A."/>
            <person name="Ohm R."/>
            <person name="Martin F."/>
            <person name="Silar P."/>
            <person name="Natvig D."/>
            <person name="Lalanne C."/>
            <person name="Gautier V."/>
            <person name="Ament-Velasquez S.L."/>
            <person name="Kruys A."/>
            <person name="Hutchinson M.I."/>
            <person name="Powell A.J."/>
            <person name="Barry K."/>
            <person name="Miller A.N."/>
            <person name="Grigoriev I.V."/>
            <person name="Debuchy R."/>
            <person name="Gladieux P."/>
            <person name="Thoren M.H."/>
            <person name="Johannesson H."/>
        </authorList>
    </citation>
    <scope>NUCLEOTIDE SEQUENCE</scope>
    <source>
        <strain evidence="1">CBS 757.83</strain>
    </source>
</reference>
<evidence type="ECO:0000313" key="1">
    <source>
        <dbReference type="EMBL" id="KAK4103272.1"/>
    </source>
</evidence>
<comment type="caution">
    <text evidence="1">The sequence shown here is derived from an EMBL/GenBank/DDBJ whole genome shotgun (WGS) entry which is preliminary data.</text>
</comment>
<evidence type="ECO:0000313" key="2">
    <source>
        <dbReference type="Proteomes" id="UP001305647"/>
    </source>
</evidence>
<proteinExistence type="predicted"/>
<protein>
    <submittedName>
        <fullName evidence="1">Uncharacterized protein</fullName>
    </submittedName>
</protein>
<accession>A0AAN6T420</accession>
<organism evidence="1 2">
    <name type="scientific">Parathielavia hyrcaniae</name>
    <dbReference type="NCBI Taxonomy" id="113614"/>
    <lineage>
        <taxon>Eukaryota</taxon>
        <taxon>Fungi</taxon>
        <taxon>Dikarya</taxon>
        <taxon>Ascomycota</taxon>
        <taxon>Pezizomycotina</taxon>
        <taxon>Sordariomycetes</taxon>
        <taxon>Sordariomycetidae</taxon>
        <taxon>Sordariales</taxon>
        <taxon>Chaetomiaceae</taxon>
        <taxon>Parathielavia</taxon>
    </lineage>
</organism>
<gene>
    <name evidence="1" type="ORF">N658DRAFT_307274</name>
</gene>
<keyword evidence="2" id="KW-1185">Reference proteome</keyword>
<dbReference type="Proteomes" id="UP001305647">
    <property type="component" value="Unassembled WGS sequence"/>
</dbReference>
<name>A0AAN6T420_9PEZI</name>
<dbReference type="EMBL" id="MU863629">
    <property type="protein sequence ID" value="KAK4103272.1"/>
    <property type="molecule type" value="Genomic_DNA"/>
</dbReference>
<reference evidence="1" key="1">
    <citation type="journal article" date="2023" name="Mol. Phylogenet. Evol.">
        <title>Genome-scale phylogeny and comparative genomics of the fungal order Sordariales.</title>
        <authorList>
            <person name="Hensen N."/>
            <person name="Bonometti L."/>
            <person name="Westerberg I."/>
            <person name="Brannstrom I.O."/>
            <person name="Guillou S."/>
            <person name="Cros-Aarteil S."/>
            <person name="Calhoun S."/>
            <person name="Haridas S."/>
            <person name="Kuo A."/>
            <person name="Mondo S."/>
            <person name="Pangilinan J."/>
            <person name="Riley R."/>
            <person name="LaButti K."/>
            <person name="Andreopoulos B."/>
            <person name="Lipzen A."/>
            <person name="Chen C."/>
            <person name="Yan M."/>
            <person name="Daum C."/>
            <person name="Ng V."/>
            <person name="Clum A."/>
            <person name="Steindorff A."/>
            <person name="Ohm R.A."/>
            <person name="Martin F."/>
            <person name="Silar P."/>
            <person name="Natvig D.O."/>
            <person name="Lalanne C."/>
            <person name="Gautier V."/>
            <person name="Ament-Velasquez S.L."/>
            <person name="Kruys A."/>
            <person name="Hutchinson M.I."/>
            <person name="Powell A.J."/>
            <person name="Barry K."/>
            <person name="Miller A.N."/>
            <person name="Grigoriev I.V."/>
            <person name="Debuchy R."/>
            <person name="Gladieux P."/>
            <person name="Hiltunen Thoren M."/>
            <person name="Johannesson H."/>
        </authorList>
    </citation>
    <scope>NUCLEOTIDE SEQUENCE</scope>
    <source>
        <strain evidence="1">CBS 757.83</strain>
    </source>
</reference>